<gene>
    <name evidence="5" type="ORF">CWB99_07685</name>
</gene>
<dbReference type="InterPro" id="IPR036736">
    <property type="entry name" value="ACP-like_sf"/>
</dbReference>
<evidence type="ECO:0000313" key="6">
    <source>
        <dbReference type="Proteomes" id="UP000310249"/>
    </source>
</evidence>
<keyword evidence="2" id="KW-0596">Phosphopantetheine</keyword>
<dbReference type="Gene3D" id="1.10.1200.10">
    <property type="entry name" value="ACP-like"/>
    <property type="match status" value="1"/>
</dbReference>
<reference evidence="5 6" key="1">
    <citation type="submission" date="2018-01" db="EMBL/GenBank/DDBJ databases">
        <authorList>
            <person name="Paulsen S."/>
            <person name="Gram L.K."/>
        </authorList>
    </citation>
    <scope>NUCLEOTIDE SEQUENCE [LARGE SCALE GENOMIC DNA]</scope>
    <source>
        <strain evidence="5 6">S2676</strain>
    </source>
</reference>
<dbReference type="Pfam" id="PF00668">
    <property type="entry name" value="Condensation"/>
    <property type="match status" value="1"/>
</dbReference>
<dbReference type="SMART" id="SM00823">
    <property type="entry name" value="PKS_PP"/>
    <property type="match status" value="1"/>
</dbReference>
<reference evidence="6" key="2">
    <citation type="submission" date="2019-06" db="EMBL/GenBank/DDBJ databases">
        <title>Co-occurence of chitin degradation, pigmentation and bioactivity in marine Pseudoalteromonas.</title>
        <authorList>
            <person name="Sonnenschein E.C."/>
            <person name="Bech P.K."/>
        </authorList>
    </citation>
    <scope>NUCLEOTIDE SEQUENCE [LARGE SCALE GENOMIC DNA]</scope>
    <source>
        <strain evidence="6">S2676</strain>
    </source>
</reference>
<dbReference type="CDD" id="cd05930">
    <property type="entry name" value="A_NRPS"/>
    <property type="match status" value="1"/>
</dbReference>
<evidence type="ECO:0000313" key="5">
    <source>
        <dbReference type="EMBL" id="TMP29961.1"/>
    </source>
</evidence>
<dbReference type="InterPro" id="IPR001242">
    <property type="entry name" value="Condensation_dom"/>
</dbReference>
<name>A0A5S3WP54_9GAMM</name>
<dbReference type="SUPFAM" id="SSF47336">
    <property type="entry name" value="ACP-like"/>
    <property type="match status" value="1"/>
</dbReference>
<dbReference type="Gene3D" id="3.30.559.10">
    <property type="entry name" value="Chloramphenicol acetyltransferase-like domain"/>
    <property type="match status" value="2"/>
</dbReference>
<dbReference type="EMBL" id="PNCI01000016">
    <property type="protein sequence ID" value="TMP29961.1"/>
    <property type="molecule type" value="Genomic_DNA"/>
</dbReference>
<dbReference type="PANTHER" id="PTHR45527:SF1">
    <property type="entry name" value="FATTY ACID SYNTHASE"/>
    <property type="match status" value="1"/>
</dbReference>
<dbReference type="InterPro" id="IPR045851">
    <property type="entry name" value="AMP-bd_C_sf"/>
</dbReference>
<dbReference type="InterPro" id="IPR009081">
    <property type="entry name" value="PP-bd_ACP"/>
</dbReference>
<keyword evidence="3" id="KW-0597">Phosphoprotein</keyword>
<dbReference type="SUPFAM" id="SSF56801">
    <property type="entry name" value="Acetyl-CoA synthetase-like"/>
    <property type="match status" value="1"/>
</dbReference>
<sequence>MLIQNSHKVRLSGICTGLFNESELMQKLLSLTSVHDAFSTDSSWSPQGEHPLQPFVLERRNVSCESEVEEAQEALRCATEQALAVLAVGVLAISDEQFWLTLCAPNHYADLQTLQLILAQLLDTECNSDPDEERIQFSEVKAWLDGIAMDPDKPQLAELVGKESLEDQEKQRLSIEHYQLEDQEQVHTVTLDLQGYRATIAALAAQFDTTSEAVVSAAAKLAMRRFNNQAQMTSLVSLREDEDLRSVPGALLCGLPMAMGEVSTLSDAIVSELAGRELLGGIAECFYAESQTPYLHTYYYFSPELHSRFTPQDIIYCHNGGALTHVLFDCADSLALHTSFSSIRFTADAVRLLHSNIASVLKQQDSLPEPWQLSGAQMPIQNSLQSWLEQAATDYPDSKIIEPGVAQCGLAGLHERANKLANYLSEHGVKKGAKVVIWEPRSIAFFTAMLAVTKLGATYVPLNESMPAQRVAAISAQLDATCVITSLLGTEQIGSVMSINLQELDLTHYSSAMVIADVVETDIAYVIFTSGSTGEPKGIEVSYGALNNHMRWFEQTFSVGPGDTLLQKTSAGFDASVWEFWVVLLSGVNCVIAEQSVLYDVDAFMQLVKGYDITLLQVVPSYLSVLLEHDDFNAEQLALRTLFCGGEALPTRSAEQVKTRLNCTLVNLYGPTETCIDATYYVVDRQLSCDLVPIGQPIANVTCQILNGDDKPVSLGESGELVLSGPALFSGYLDNPQATARATYVDEAGVRYYRTGDIVRTLADGNIYYIDRKDNQIKHNGYRIDLSAVSSAAAQCDGVVKAECVYHCAQNRLTLFYKTQDDTLSEDTLRGYLQNMLPAFMIPEHFFKVDTFAMTVNGKVDKKALLLLAQKQARAEYQAPSTEVEKQLAQVWEKVLGLSEKVGINDNFFSLGGDSIKGIKVAYELNQRGFNLSLMEVFDNPTIQSLATVMEQQAGTHDATSNVLPEEAVPEALRTQYCDVYPATGMQVYMLNQYDLDIHRVGLFHPQEVIELPPAMADFAQLRTALDYELQSVNFRTRFVEHEGRLFQVLLEHVEPSIETYKVSGRAERDELVAQLLRQDNQRPYEWRQIADPLVRFYYIEESAGGASLITSNLHAIQDGWGNVTFKNNVEQRLAGQRVLSKSEVAGQPNVLKEFVAQEINEMVGHSATLAYWQNKAAHFSGSRLEKQRPYVQHVESFTGHIKLSSGQQWAKEHSVHFKSVLIAALTKALAHQLGEPWTTLGLISNGRNPALSDPLGSMGLFWNLLPVRVASNLSTREMALQAHAELLEMEQAIRLPLPQQIALHGGCVPFQVTFNYVEFHHLTSNNELTRYQKEQLTKDQEVTHNTLIGQDYFGFPLEFSFSVEGEILTWVVQYDSNDVLGETAKNLIEELLAVIKRAF</sequence>
<comment type="cofactor">
    <cofactor evidence="1">
        <name>pantetheine 4'-phosphate</name>
        <dbReference type="ChEBI" id="CHEBI:47942"/>
    </cofactor>
</comment>
<evidence type="ECO:0000259" key="4">
    <source>
        <dbReference type="PROSITE" id="PS50075"/>
    </source>
</evidence>
<accession>A0A5S3WP54</accession>
<evidence type="ECO:0000256" key="2">
    <source>
        <dbReference type="ARBA" id="ARBA00022450"/>
    </source>
</evidence>
<dbReference type="GO" id="GO:0003824">
    <property type="term" value="F:catalytic activity"/>
    <property type="evidence" value="ECO:0007669"/>
    <property type="project" value="InterPro"/>
</dbReference>
<organism evidence="5 6">
    <name type="scientific">Pseudoalteromonas rubra</name>
    <dbReference type="NCBI Taxonomy" id="43658"/>
    <lineage>
        <taxon>Bacteria</taxon>
        <taxon>Pseudomonadati</taxon>
        <taxon>Pseudomonadota</taxon>
        <taxon>Gammaproteobacteria</taxon>
        <taxon>Alteromonadales</taxon>
        <taxon>Pseudoalteromonadaceae</taxon>
        <taxon>Pseudoalteromonas</taxon>
    </lineage>
</organism>
<dbReference type="Gene3D" id="3.40.50.12780">
    <property type="entry name" value="N-terminal domain of ligase-like"/>
    <property type="match status" value="1"/>
</dbReference>
<dbReference type="InterPro" id="IPR020845">
    <property type="entry name" value="AMP-binding_CS"/>
</dbReference>
<dbReference type="Proteomes" id="UP000310249">
    <property type="component" value="Unassembled WGS sequence"/>
</dbReference>
<dbReference type="SUPFAM" id="SSF52777">
    <property type="entry name" value="CoA-dependent acyltransferases"/>
    <property type="match status" value="2"/>
</dbReference>
<dbReference type="InterPro" id="IPR010071">
    <property type="entry name" value="AA_adenyl_dom"/>
</dbReference>
<dbReference type="FunFam" id="1.10.1200.10:FF:000005">
    <property type="entry name" value="Nonribosomal peptide synthetase 1"/>
    <property type="match status" value="1"/>
</dbReference>
<dbReference type="GO" id="GO:0005737">
    <property type="term" value="C:cytoplasm"/>
    <property type="evidence" value="ECO:0007669"/>
    <property type="project" value="TreeGrafter"/>
</dbReference>
<dbReference type="InterPro" id="IPR042099">
    <property type="entry name" value="ANL_N_sf"/>
</dbReference>
<dbReference type="GO" id="GO:0044550">
    <property type="term" value="P:secondary metabolite biosynthetic process"/>
    <property type="evidence" value="ECO:0007669"/>
    <property type="project" value="TreeGrafter"/>
</dbReference>
<dbReference type="Gene3D" id="3.30.559.30">
    <property type="entry name" value="Nonribosomal peptide synthetase, condensation domain"/>
    <property type="match status" value="2"/>
</dbReference>
<dbReference type="OrthoDB" id="9803968at2"/>
<dbReference type="InterPro" id="IPR023213">
    <property type="entry name" value="CAT-like_dom_sf"/>
</dbReference>
<proteinExistence type="predicted"/>
<dbReference type="NCBIfam" id="TIGR01733">
    <property type="entry name" value="AA-adenyl-dom"/>
    <property type="match status" value="1"/>
</dbReference>
<dbReference type="InterPro" id="IPR000873">
    <property type="entry name" value="AMP-dep_synth/lig_dom"/>
</dbReference>
<comment type="caution">
    <text evidence="5">The sequence shown here is derived from an EMBL/GenBank/DDBJ whole genome shotgun (WGS) entry which is preliminary data.</text>
</comment>
<evidence type="ECO:0000256" key="1">
    <source>
        <dbReference type="ARBA" id="ARBA00001957"/>
    </source>
</evidence>
<dbReference type="PROSITE" id="PS00455">
    <property type="entry name" value="AMP_BINDING"/>
    <property type="match status" value="1"/>
</dbReference>
<dbReference type="Pfam" id="PF00550">
    <property type="entry name" value="PP-binding"/>
    <property type="match status" value="1"/>
</dbReference>
<feature type="domain" description="Carrier" evidence="4">
    <location>
        <begin position="879"/>
        <end position="954"/>
    </location>
</feature>
<evidence type="ECO:0000256" key="3">
    <source>
        <dbReference type="ARBA" id="ARBA00022553"/>
    </source>
</evidence>
<dbReference type="PROSITE" id="PS50075">
    <property type="entry name" value="CARRIER"/>
    <property type="match status" value="1"/>
</dbReference>
<dbReference type="GO" id="GO:0031177">
    <property type="term" value="F:phosphopantetheine binding"/>
    <property type="evidence" value="ECO:0007669"/>
    <property type="project" value="InterPro"/>
</dbReference>
<dbReference type="InterPro" id="IPR020806">
    <property type="entry name" value="PKS_PP-bd"/>
</dbReference>
<dbReference type="PANTHER" id="PTHR45527">
    <property type="entry name" value="NONRIBOSOMAL PEPTIDE SYNTHETASE"/>
    <property type="match status" value="1"/>
</dbReference>
<protein>
    <recommendedName>
        <fullName evidence="4">Carrier domain-containing protein</fullName>
    </recommendedName>
</protein>
<dbReference type="GO" id="GO:0043041">
    <property type="term" value="P:amino acid activation for nonribosomal peptide biosynthetic process"/>
    <property type="evidence" value="ECO:0007669"/>
    <property type="project" value="TreeGrafter"/>
</dbReference>
<dbReference type="Gene3D" id="3.30.300.30">
    <property type="match status" value="1"/>
</dbReference>
<dbReference type="RefSeq" id="WP_138551810.1">
    <property type="nucleotide sequence ID" value="NZ_PNCH01000030.1"/>
</dbReference>
<dbReference type="Pfam" id="PF00501">
    <property type="entry name" value="AMP-binding"/>
    <property type="match status" value="1"/>
</dbReference>